<dbReference type="PANTHER" id="PTHR35617">
    <property type="entry name" value="PHAGE_INTEGRASE DOMAIN-CONTAINING PROTEIN"/>
    <property type="match status" value="1"/>
</dbReference>
<sequence length="107" mass="11843">MCYITALTSKNRAQTGAFLSCVRPHKSVTNDTIAWWVKAMFQRSGVDTTKFTAGNVRSAVVSKAKVISVTIASIMSKAGWIQENTFAKFYDKHIVPEVDPFQEAVLV</sequence>
<comment type="caution">
    <text evidence="1">The sequence shown here is derived from an EMBL/GenBank/DDBJ whole genome shotgun (WGS) entry which is preliminary data.</text>
</comment>
<name>A0A5B7K148_PORTR</name>
<dbReference type="EMBL" id="VSRR010130230">
    <property type="protein sequence ID" value="MPD02173.1"/>
    <property type="molecule type" value="Genomic_DNA"/>
</dbReference>
<evidence type="ECO:0000313" key="2">
    <source>
        <dbReference type="Proteomes" id="UP000324222"/>
    </source>
</evidence>
<evidence type="ECO:0008006" key="3">
    <source>
        <dbReference type="Google" id="ProtNLM"/>
    </source>
</evidence>
<accession>A0A5B7K148</accession>
<dbReference type="PANTHER" id="PTHR35617:SF3">
    <property type="entry name" value="CORE-BINDING (CB) DOMAIN-CONTAINING PROTEIN"/>
    <property type="match status" value="1"/>
</dbReference>
<dbReference type="AlphaFoldDB" id="A0A5B7K148"/>
<evidence type="ECO:0000313" key="1">
    <source>
        <dbReference type="EMBL" id="MPD02173.1"/>
    </source>
</evidence>
<dbReference type="Proteomes" id="UP000324222">
    <property type="component" value="Unassembled WGS sequence"/>
</dbReference>
<keyword evidence="2" id="KW-1185">Reference proteome</keyword>
<protein>
    <recommendedName>
        <fullName evidence="3">Tyr recombinase domain-containing protein</fullName>
    </recommendedName>
</protein>
<gene>
    <name evidence="1" type="ORF">E2C01_097734</name>
</gene>
<reference evidence="1 2" key="1">
    <citation type="submission" date="2019-05" db="EMBL/GenBank/DDBJ databases">
        <title>Another draft genome of Portunus trituberculatus and its Hox gene families provides insights of decapod evolution.</title>
        <authorList>
            <person name="Jeong J.-H."/>
            <person name="Song I."/>
            <person name="Kim S."/>
            <person name="Choi T."/>
            <person name="Kim D."/>
            <person name="Ryu S."/>
            <person name="Kim W."/>
        </authorList>
    </citation>
    <scope>NUCLEOTIDE SEQUENCE [LARGE SCALE GENOMIC DNA]</scope>
    <source>
        <tissue evidence="1">Muscle</tissue>
    </source>
</reference>
<organism evidence="1 2">
    <name type="scientific">Portunus trituberculatus</name>
    <name type="common">Swimming crab</name>
    <name type="synonym">Neptunus trituberculatus</name>
    <dbReference type="NCBI Taxonomy" id="210409"/>
    <lineage>
        <taxon>Eukaryota</taxon>
        <taxon>Metazoa</taxon>
        <taxon>Ecdysozoa</taxon>
        <taxon>Arthropoda</taxon>
        <taxon>Crustacea</taxon>
        <taxon>Multicrustacea</taxon>
        <taxon>Malacostraca</taxon>
        <taxon>Eumalacostraca</taxon>
        <taxon>Eucarida</taxon>
        <taxon>Decapoda</taxon>
        <taxon>Pleocyemata</taxon>
        <taxon>Brachyura</taxon>
        <taxon>Eubrachyura</taxon>
        <taxon>Portunoidea</taxon>
        <taxon>Portunidae</taxon>
        <taxon>Portuninae</taxon>
        <taxon>Portunus</taxon>
    </lineage>
</organism>
<dbReference type="OrthoDB" id="6361724at2759"/>
<proteinExistence type="predicted"/>